<feature type="active site" evidence="4">
    <location>
        <position position="36"/>
    </location>
</feature>
<dbReference type="OrthoDB" id="9785502at2"/>
<dbReference type="InterPro" id="IPR036249">
    <property type="entry name" value="Thioredoxin-like_sf"/>
</dbReference>
<sequence>MSDLFDIPLTTIDGAEAKLSDWAGHVLLIVNTASECGFTDQYDALQGLFDDLAPRGFFVLGFPCNQFGGQEPGSEEEIKAFCSKEFGVTFPLFSKIDVNGADEHPLFTELKKATDPNGEAGDVKWNFEKFVVGPKGDVLGRFRSKVEPDDEQVRDLIEDNLPI</sequence>
<keyword evidence="7" id="KW-1185">Reference proteome</keyword>
<dbReference type="PROSITE" id="PS51355">
    <property type="entry name" value="GLUTATHIONE_PEROXID_3"/>
    <property type="match status" value="1"/>
</dbReference>
<keyword evidence="2 5" id="KW-0575">Peroxidase</keyword>
<evidence type="ECO:0000313" key="6">
    <source>
        <dbReference type="EMBL" id="ALA68005.1"/>
    </source>
</evidence>
<evidence type="ECO:0000256" key="3">
    <source>
        <dbReference type="ARBA" id="ARBA00023002"/>
    </source>
</evidence>
<dbReference type="PRINTS" id="PR01011">
    <property type="entry name" value="GLUTPROXDASE"/>
</dbReference>
<evidence type="ECO:0000256" key="4">
    <source>
        <dbReference type="PIRSR" id="PIRSR000303-1"/>
    </source>
</evidence>
<dbReference type="Gene3D" id="3.40.30.10">
    <property type="entry name" value="Glutaredoxin"/>
    <property type="match status" value="1"/>
</dbReference>
<dbReference type="GO" id="GO:0034599">
    <property type="term" value="P:cellular response to oxidative stress"/>
    <property type="evidence" value="ECO:0007669"/>
    <property type="project" value="TreeGrafter"/>
</dbReference>
<dbReference type="PATRIC" id="fig|1408189.4.peg.2074"/>
<proteinExistence type="inferred from homology"/>
<dbReference type="Pfam" id="PF00255">
    <property type="entry name" value="GSHPx"/>
    <property type="match status" value="1"/>
</dbReference>
<dbReference type="PANTHER" id="PTHR11592">
    <property type="entry name" value="GLUTATHIONE PEROXIDASE"/>
    <property type="match status" value="1"/>
</dbReference>
<dbReference type="PANTHER" id="PTHR11592:SF78">
    <property type="entry name" value="GLUTATHIONE PEROXIDASE"/>
    <property type="match status" value="1"/>
</dbReference>
<dbReference type="RefSeq" id="WP_053412810.1">
    <property type="nucleotide sequence ID" value="NZ_CP006841.1"/>
</dbReference>
<evidence type="ECO:0000313" key="7">
    <source>
        <dbReference type="Proteomes" id="UP000058446"/>
    </source>
</evidence>
<organism evidence="6 7">
    <name type="scientific">Corynebacterium lactis RW2-5</name>
    <dbReference type="NCBI Taxonomy" id="1408189"/>
    <lineage>
        <taxon>Bacteria</taxon>
        <taxon>Bacillati</taxon>
        <taxon>Actinomycetota</taxon>
        <taxon>Actinomycetes</taxon>
        <taxon>Mycobacteriales</taxon>
        <taxon>Corynebacteriaceae</taxon>
        <taxon>Corynebacterium</taxon>
    </lineage>
</organism>
<dbReference type="KEGG" id="clw:CLAC_10350"/>
<gene>
    <name evidence="6" type="ORF">CLAC_10350</name>
</gene>
<evidence type="ECO:0000256" key="1">
    <source>
        <dbReference type="ARBA" id="ARBA00006926"/>
    </source>
</evidence>
<comment type="similarity">
    <text evidence="1 5">Belongs to the glutathione peroxidase family.</text>
</comment>
<dbReference type="CDD" id="cd00340">
    <property type="entry name" value="GSH_Peroxidase"/>
    <property type="match status" value="1"/>
</dbReference>
<dbReference type="FunFam" id="3.40.30.10:FF:000010">
    <property type="entry name" value="Glutathione peroxidase"/>
    <property type="match status" value="1"/>
</dbReference>
<dbReference type="EMBL" id="CP006841">
    <property type="protein sequence ID" value="ALA68005.1"/>
    <property type="molecule type" value="Genomic_DNA"/>
</dbReference>
<dbReference type="STRING" id="1408189.CLAC_10350"/>
<dbReference type="AlphaFoldDB" id="A0A0K2H1T1"/>
<dbReference type="InterPro" id="IPR029760">
    <property type="entry name" value="GPX_CS"/>
</dbReference>
<accession>A0A0K2H1T1</accession>
<name>A0A0K2H1T1_9CORY</name>
<dbReference type="Proteomes" id="UP000058446">
    <property type="component" value="Chromosome"/>
</dbReference>
<keyword evidence="3 5" id="KW-0560">Oxidoreductase</keyword>
<dbReference type="PROSITE" id="PS00763">
    <property type="entry name" value="GLUTATHIONE_PEROXID_2"/>
    <property type="match status" value="1"/>
</dbReference>
<dbReference type="SUPFAM" id="SSF52833">
    <property type="entry name" value="Thioredoxin-like"/>
    <property type="match status" value="1"/>
</dbReference>
<dbReference type="PIRSF" id="PIRSF000303">
    <property type="entry name" value="Glutathion_perox"/>
    <property type="match status" value="1"/>
</dbReference>
<reference evidence="6 7" key="1">
    <citation type="submission" date="2013-10" db="EMBL/GenBank/DDBJ databases">
        <title>Complete genome sequence of Corynebacterium lactis DSM 45799(T), isolated from raw cow milk.</title>
        <authorList>
            <person name="Ruckert C."/>
            <person name="Albersmeier A."/>
            <person name="Lipski A."/>
            <person name="Kalinowski J."/>
        </authorList>
    </citation>
    <scope>NUCLEOTIDE SEQUENCE [LARGE SCALE GENOMIC DNA]</scope>
    <source>
        <strain evidence="6 7">RW2-5</strain>
    </source>
</reference>
<evidence type="ECO:0000256" key="2">
    <source>
        <dbReference type="ARBA" id="ARBA00022559"/>
    </source>
</evidence>
<dbReference type="GO" id="GO:0004601">
    <property type="term" value="F:peroxidase activity"/>
    <property type="evidence" value="ECO:0007669"/>
    <property type="project" value="UniProtKB-KW"/>
</dbReference>
<dbReference type="InterPro" id="IPR029759">
    <property type="entry name" value="GPX_AS"/>
</dbReference>
<dbReference type="PROSITE" id="PS00460">
    <property type="entry name" value="GLUTATHIONE_PEROXID_1"/>
    <property type="match status" value="1"/>
</dbReference>
<evidence type="ECO:0000256" key="5">
    <source>
        <dbReference type="RuleBase" id="RU000499"/>
    </source>
</evidence>
<dbReference type="InterPro" id="IPR000889">
    <property type="entry name" value="Glutathione_peroxidase"/>
</dbReference>
<protein>
    <recommendedName>
        <fullName evidence="5">Glutathione peroxidase</fullName>
    </recommendedName>
</protein>